<dbReference type="Proteomes" id="UP000308600">
    <property type="component" value="Unassembled WGS sequence"/>
</dbReference>
<keyword evidence="2" id="KW-1185">Reference proteome</keyword>
<gene>
    <name evidence="1" type="ORF">BDN72DRAFT_286126</name>
</gene>
<reference evidence="1 2" key="1">
    <citation type="journal article" date="2019" name="Nat. Ecol. Evol.">
        <title>Megaphylogeny resolves global patterns of mushroom evolution.</title>
        <authorList>
            <person name="Varga T."/>
            <person name="Krizsan K."/>
            <person name="Foldi C."/>
            <person name="Dima B."/>
            <person name="Sanchez-Garcia M."/>
            <person name="Sanchez-Ramirez S."/>
            <person name="Szollosi G.J."/>
            <person name="Szarkandi J.G."/>
            <person name="Papp V."/>
            <person name="Albert L."/>
            <person name="Andreopoulos W."/>
            <person name="Angelini C."/>
            <person name="Antonin V."/>
            <person name="Barry K.W."/>
            <person name="Bougher N.L."/>
            <person name="Buchanan P."/>
            <person name="Buyck B."/>
            <person name="Bense V."/>
            <person name="Catcheside P."/>
            <person name="Chovatia M."/>
            <person name="Cooper J."/>
            <person name="Damon W."/>
            <person name="Desjardin D."/>
            <person name="Finy P."/>
            <person name="Geml J."/>
            <person name="Haridas S."/>
            <person name="Hughes K."/>
            <person name="Justo A."/>
            <person name="Karasinski D."/>
            <person name="Kautmanova I."/>
            <person name="Kiss B."/>
            <person name="Kocsube S."/>
            <person name="Kotiranta H."/>
            <person name="LaButti K.M."/>
            <person name="Lechner B.E."/>
            <person name="Liimatainen K."/>
            <person name="Lipzen A."/>
            <person name="Lukacs Z."/>
            <person name="Mihaltcheva S."/>
            <person name="Morgado L.N."/>
            <person name="Niskanen T."/>
            <person name="Noordeloos M.E."/>
            <person name="Ohm R.A."/>
            <person name="Ortiz-Santana B."/>
            <person name="Ovrebo C."/>
            <person name="Racz N."/>
            <person name="Riley R."/>
            <person name="Savchenko A."/>
            <person name="Shiryaev A."/>
            <person name="Soop K."/>
            <person name="Spirin V."/>
            <person name="Szebenyi C."/>
            <person name="Tomsovsky M."/>
            <person name="Tulloss R.E."/>
            <person name="Uehling J."/>
            <person name="Grigoriev I.V."/>
            <person name="Vagvolgyi C."/>
            <person name="Papp T."/>
            <person name="Martin F.M."/>
            <person name="Miettinen O."/>
            <person name="Hibbett D.S."/>
            <person name="Nagy L.G."/>
        </authorList>
    </citation>
    <scope>NUCLEOTIDE SEQUENCE [LARGE SCALE GENOMIC DNA]</scope>
    <source>
        <strain evidence="1 2">NL-1719</strain>
    </source>
</reference>
<accession>A0ACD3AEJ5</accession>
<proteinExistence type="predicted"/>
<evidence type="ECO:0000313" key="2">
    <source>
        <dbReference type="Proteomes" id="UP000308600"/>
    </source>
</evidence>
<evidence type="ECO:0000313" key="1">
    <source>
        <dbReference type="EMBL" id="TFK64065.1"/>
    </source>
</evidence>
<dbReference type="EMBL" id="ML208490">
    <property type="protein sequence ID" value="TFK64065.1"/>
    <property type="molecule type" value="Genomic_DNA"/>
</dbReference>
<protein>
    <submittedName>
        <fullName evidence="1">Uncharacterized protein</fullName>
    </submittedName>
</protein>
<name>A0ACD3AEJ5_9AGAR</name>
<sequence>MMWQQNPTCNGFMGPLGLVLQSGLAKWIAEHCEKKHQLAASFLFFRGDQDTNHTGKFIPPCPTKLRFPRLFPALLLIKLIEHDPTIMAKSFKTQWEKLVLAPLASANQPVLIVIDGIDELVSVGEQVAMLRCICDVAPSLSSGSVRILLFSRPEAHIREEIDKINSDIINRIELGASEEDEADVRTFLELSFAQIRRRCVSQIPSPWPPPAILDKLVEMADRQFIYATILLAFVDNQNESPVTNLNLVLQGHSSTFRNLDHLYLTIMKKARDETPRERGQLLHDLLATDFLQKTSLIPVHSPCLAVYWSIDPTLVQIMFGRLESVLSYGKVGVFDVITLRHRSFIDFTLNPSLPHPFVINHASFATVLHRFNNPEDPGLISSNPEIGRGLWCKYFHYWKYTMPTPTSIGFAAFYLASCLRLKPLWLWPPEDLASGVRSTLDIHREFIVWMQSWVSNPLTPLVVLIIVKLSSAFPFWVVGIFAAH</sequence>
<organism evidence="1 2">
    <name type="scientific">Pluteus cervinus</name>
    <dbReference type="NCBI Taxonomy" id="181527"/>
    <lineage>
        <taxon>Eukaryota</taxon>
        <taxon>Fungi</taxon>
        <taxon>Dikarya</taxon>
        <taxon>Basidiomycota</taxon>
        <taxon>Agaricomycotina</taxon>
        <taxon>Agaricomycetes</taxon>
        <taxon>Agaricomycetidae</taxon>
        <taxon>Agaricales</taxon>
        <taxon>Pluteineae</taxon>
        <taxon>Pluteaceae</taxon>
        <taxon>Pluteus</taxon>
    </lineage>
</organism>